<dbReference type="PANTHER" id="PTHR47561">
    <property type="entry name" value="POLYSACCHARIDE DEACETYLASE FAMILY PROTEIN (AFU_ORTHOLOGUE AFUA_6G05030)"/>
    <property type="match status" value="1"/>
</dbReference>
<dbReference type="NCBIfam" id="TIGR03006">
    <property type="entry name" value="pepcterm_polyde"/>
    <property type="match status" value="1"/>
</dbReference>
<reference evidence="2 3" key="1">
    <citation type="submission" date="2016-03" db="EMBL/GenBank/DDBJ databases">
        <authorList>
            <person name="Ploux O."/>
        </authorList>
    </citation>
    <scope>NUCLEOTIDE SEQUENCE [LARGE SCALE GENOMIC DNA]</scope>
    <source>
        <strain evidence="2 3">R-45370</strain>
    </source>
</reference>
<dbReference type="InterPro" id="IPR002509">
    <property type="entry name" value="NODB_dom"/>
</dbReference>
<dbReference type="Pfam" id="PF01522">
    <property type="entry name" value="Polysacc_deac_1"/>
    <property type="match status" value="1"/>
</dbReference>
<dbReference type="PROSITE" id="PS51677">
    <property type="entry name" value="NODB"/>
    <property type="match status" value="1"/>
</dbReference>
<dbReference type="Gene3D" id="3.20.20.370">
    <property type="entry name" value="Glycoside hydrolase/deacetylase"/>
    <property type="match status" value="1"/>
</dbReference>
<organism evidence="2 3">
    <name type="scientific">Methylomonas lenta</name>
    <dbReference type="NCBI Taxonomy" id="980561"/>
    <lineage>
        <taxon>Bacteria</taxon>
        <taxon>Pseudomonadati</taxon>
        <taxon>Pseudomonadota</taxon>
        <taxon>Gammaproteobacteria</taxon>
        <taxon>Methylococcales</taxon>
        <taxon>Methylococcaceae</taxon>
        <taxon>Methylomonas</taxon>
    </lineage>
</organism>
<dbReference type="PANTHER" id="PTHR47561:SF1">
    <property type="entry name" value="POLYSACCHARIDE DEACETYLASE FAMILY PROTEIN (AFU_ORTHOLOGUE AFUA_6G05030)"/>
    <property type="match status" value="1"/>
</dbReference>
<gene>
    <name evidence="2" type="ORF">A1359_03245</name>
</gene>
<dbReference type="Proteomes" id="UP000078476">
    <property type="component" value="Unassembled WGS sequence"/>
</dbReference>
<evidence type="ECO:0000259" key="1">
    <source>
        <dbReference type="PROSITE" id="PS51677"/>
    </source>
</evidence>
<evidence type="ECO:0000313" key="2">
    <source>
        <dbReference type="EMBL" id="OAI20488.1"/>
    </source>
</evidence>
<protein>
    <submittedName>
        <fullName evidence="2">Polysaccharide deacetylase</fullName>
    </submittedName>
</protein>
<dbReference type="AlphaFoldDB" id="A0A177NQY2"/>
<dbReference type="EMBL" id="LUUI01000044">
    <property type="protein sequence ID" value="OAI20488.1"/>
    <property type="molecule type" value="Genomic_DNA"/>
</dbReference>
<dbReference type="InterPro" id="IPR045235">
    <property type="entry name" value="PuuE_HpPgdA-like"/>
</dbReference>
<dbReference type="RefSeq" id="WP_066977845.1">
    <property type="nucleotide sequence ID" value="NZ_LUUI01000044.1"/>
</dbReference>
<dbReference type="STRING" id="980561.A1359_03245"/>
<dbReference type="Pfam" id="PF11959">
    <property type="entry name" value="DUF3473"/>
    <property type="match status" value="1"/>
</dbReference>
<dbReference type="SUPFAM" id="SSF88713">
    <property type="entry name" value="Glycoside hydrolase/deacetylase"/>
    <property type="match status" value="1"/>
</dbReference>
<name>A0A177NQY2_9GAMM</name>
<dbReference type="OrthoDB" id="9784220at2"/>
<evidence type="ECO:0000313" key="3">
    <source>
        <dbReference type="Proteomes" id="UP000078476"/>
    </source>
</evidence>
<dbReference type="CDD" id="cd10941">
    <property type="entry name" value="CE4_PuuE_HpPgdA_like_2"/>
    <property type="match status" value="1"/>
</dbReference>
<sequence length="288" mass="33206">MTTPGVINAMTVDVEDYFQVSAFEKHIAKSQWDTLQHCVAANTFRILDLFAQHQVKATFFTLGWVAERYPELIKRIVAEGHELASHGYEHIRVTEQTPEQFRADIKKTKQILEDIGGQVVIGYRAASYSIGASNLWALQVLEEEGHLYSSSIYPVKHDLYGMPSAPRFAFRPENTQYLLEIPITTLKLGSKNLPCGGGGFFRLYPYLFSKAAYQYINTFEKQSGIFYFHPWEIDPDQPRQKNLPFKSRFRHYLNLSRVENRLNNLLNDFAWDTMQQVFISPQIAKIPS</sequence>
<dbReference type="InterPro" id="IPR014344">
    <property type="entry name" value="XrtA_polysacc_deacetyl"/>
</dbReference>
<dbReference type="GO" id="GO:0016810">
    <property type="term" value="F:hydrolase activity, acting on carbon-nitrogen (but not peptide) bonds"/>
    <property type="evidence" value="ECO:0007669"/>
    <property type="project" value="InterPro"/>
</dbReference>
<accession>A0A177NQY2</accession>
<proteinExistence type="predicted"/>
<feature type="domain" description="NodB homology" evidence="1">
    <location>
        <begin position="25"/>
        <end position="288"/>
    </location>
</feature>
<dbReference type="InterPro" id="IPR022560">
    <property type="entry name" value="DUF3473"/>
</dbReference>
<keyword evidence="3" id="KW-1185">Reference proteome</keyword>
<dbReference type="GO" id="GO:0005975">
    <property type="term" value="P:carbohydrate metabolic process"/>
    <property type="evidence" value="ECO:0007669"/>
    <property type="project" value="InterPro"/>
</dbReference>
<comment type="caution">
    <text evidence="2">The sequence shown here is derived from an EMBL/GenBank/DDBJ whole genome shotgun (WGS) entry which is preliminary data.</text>
</comment>
<dbReference type="InterPro" id="IPR011330">
    <property type="entry name" value="Glyco_hydro/deAcase_b/a-brl"/>
</dbReference>